<evidence type="ECO:0000256" key="1">
    <source>
        <dbReference type="SAM" id="MobiDB-lite"/>
    </source>
</evidence>
<evidence type="ECO:0000313" key="2">
    <source>
        <dbReference type="EMBL" id="MBB3953273.1"/>
    </source>
</evidence>
<gene>
    <name evidence="2" type="ORF">GGR38_000185</name>
</gene>
<organism evidence="2 3">
    <name type="scientific">Novosphingobium sediminicola</name>
    <dbReference type="NCBI Taxonomy" id="563162"/>
    <lineage>
        <taxon>Bacteria</taxon>
        <taxon>Pseudomonadati</taxon>
        <taxon>Pseudomonadota</taxon>
        <taxon>Alphaproteobacteria</taxon>
        <taxon>Sphingomonadales</taxon>
        <taxon>Sphingomonadaceae</taxon>
        <taxon>Novosphingobium</taxon>
    </lineage>
</organism>
<name>A0A7W6CFD8_9SPHN</name>
<protein>
    <submittedName>
        <fullName evidence="2">Uncharacterized protein</fullName>
    </submittedName>
</protein>
<comment type="caution">
    <text evidence="2">The sequence shown here is derived from an EMBL/GenBank/DDBJ whole genome shotgun (WGS) entry which is preliminary data.</text>
</comment>
<dbReference type="AlphaFoldDB" id="A0A7W6CFD8"/>
<reference evidence="2 3" key="1">
    <citation type="submission" date="2020-08" db="EMBL/GenBank/DDBJ databases">
        <title>Genomic Encyclopedia of Type Strains, Phase IV (KMG-IV): sequencing the most valuable type-strain genomes for metagenomic binning, comparative biology and taxonomic classification.</title>
        <authorList>
            <person name="Goeker M."/>
        </authorList>
    </citation>
    <scope>NUCLEOTIDE SEQUENCE [LARGE SCALE GENOMIC DNA]</scope>
    <source>
        <strain evidence="2 3">DSM 27057</strain>
    </source>
</reference>
<evidence type="ECO:0000313" key="3">
    <source>
        <dbReference type="Proteomes" id="UP000548867"/>
    </source>
</evidence>
<dbReference type="EMBL" id="JACIDX010000001">
    <property type="protein sequence ID" value="MBB3953273.1"/>
    <property type="molecule type" value="Genomic_DNA"/>
</dbReference>
<accession>A0A7W6CFD8</accession>
<dbReference type="RefSeq" id="WP_183621823.1">
    <property type="nucleotide sequence ID" value="NZ_JACIDX010000001.1"/>
</dbReference>
<dbReference type="Proteomes" id="UP000548867">
    <property type="component" value="Unassembled WGS sequence"/>
</dbReference>
<sequence>MSRGLLLFAAWCLALLGLAGWAGWAAWDPFADGSAQHSGPAERTHHHGGAGGFWGFGPSHK</sequence>
<feature type="region of interest" description="Disordered" evidence="1">
    <location>
        <begin position="33"/>
        <end position="61"/>
    </location>
</feature>
<keyword evidence="3" id="KW-1185">Reference proteome</keyword>
<proteinExistence type="predicted"/>